<dbReference type="EC" id="2.7.11.1" evidence="1"/>
<evidence type="ECO:0000256" key="3">
    <source>
        <dbReference type="ARBA" id="ARBA00022679"/>
    </source>
</evidence>
<keyword evidence="5" id="KW-0418">Kinase</keyword>
<dbReference type="EMBL" id="JAOQBH010000031">
    <property type="protein sequence ID" value="KAJ4112485.1"/>
    <property type="molecule type" value="Genomic_DNA"/>
</dbReference>
<keyword evidence="11" id="KW-1185">Reference proteome</keyword>
<dbReference type="InterPro" id="IPR000719">
    <property type="entry name" value="Prot_kinase_dom"/>
</dbReference>
<evidence type="ECO:0000313" key="11">
    <source>
        <dbReference type="Proteomes" id="UP001152024"/>
    </source>
</evidence>
<evidence type="ECO:0000313" key="10">
    <source>
        <dbReference type="EMBL" id="KAJ4112485.1"/>
    </source>
</evidence>
<name>A0ABQ8QX16_FUSEQ</name>
<evidence type="ECO:0000259" key="9">
    <source>
        <dbReference type="PROSITE" id="PS50011"/>
    </source>
</evidence>
<gene>
    <name evidence="10" type="ORF">NW768_011651</name>
</gene>
<dbReference type="InterPro" id="IPR051334">
    <property type="entry name" value="SRPK"/>
</dbReference>
<sequence>MSTTRAKAPLYNYIEGVEKIFGYRPGGYHPIYIGDTLHQRYRVVDKLGWGGCSTIWLARDTTLSRFVAVKVGIAASDDKELEILSRLLKPMYGSDDRGKSLFRPILDRFSVNGPNGTHPCSITTVARCSLAYLEDGEECGVHDLSVVRSLAAQLAIAVAYMHKQGFVHGDIHLGNILLQLPQSFDNMSDKQIYDEFGAPDPIAVYRIDGGSLPPGVPSHVFESQQFGVTGSNITLPESKVLLADLGTAFCPALESRLESYTPMGLKPPEARFEPTTPLSFASDIWGLACAIWHIAGREPFF</sequence>
<protein>
    <recommendedName>
        <fullName evidence="1">non-specific serine/threonine protein kinase</fullName>
        <ecNumber evidence="1">2.7.11.1</ecNumber>
    </recommendedName>
</protein>
<keyword evidence="4" id="KW-0547">Nucleotide-binding</keyword>
<keyword evidence="2" id="KW-0723">Serine/threonine-protein kinase</keyword>
<comment type="catalytic activity">
    <reaction evidence="8">
        <text>L-seryl-[protein] + ATP = O-phospho-L-seryl-[protein] + ADP + H(+)</text>
        <dbReference type="Rhea" id="RHEA:17989"/>
        <dbReference type="Rhea" id="RHEA-COMP:9863"/>
        <dbReference type="Rhea" id="RHEA-COMP:11604"/>
        <dbReference type="ChEBI" id="CHEBI:15378"/>
        <dbReference type="ChEBI" id="CHEBI:29999"/>
        <dbReference type="ChEBI" id="CHEBI:30616"/>
        <dbReference type="ChEBI" id="CHEBI:83421"/>
        <dbReference type="ChEBI" id="CHEBI:456216"/>
        <dbReference type="EC" id="2.7.11.1"/>
    </reaction>
</comment>
<dbReference type="PANTHER" id="PTHR47634">
    <property type="entry name" value="PROTEIN KINASE DOMAIN-CONTAINING PROTEIN-RELATED"/>
    <property type="match status" value="1"/>
</dbReference>
<keyword evidence="6" id="KW-0067">ATP-binding</keyword>
<evidence type="ECO:0000256" key="2">
    <source>
        <dbReference type="ARBA" id="ARBA00022527"/>
    </source>
</evidence>
<comment type="catalytic activity">
    <reaction evidence="7">
        <text>L-threonyl-[protein] + ATP = O-phospho-L-threonyl-[protein] + ADP + H(+)</text>
        <dbReference type="Rhea" id="RHEA:46608"/>
        <dbReference type="Rhea" id="RHEA-COMP:11060"/>
        <dbReference type="Rhea" id="RHEA-COMP:11605"/>
        <dbReference type="ChEBI" id="CHEBI:15378"/>
        <dbReference type="ChEBI" id="CHEBI:30013"/>
        <dbReference type="ChEBI" id="CHEBI:30616"/>
        <dbReference type="ChEBI" id="CHEBI:61977"/>
        <dbReference type="ChEBI" id="CHEBI:456216"/>
        <dbReference type="EC" id="2.7.11.1"/>
    </reaction>
</comment>
<dbReference type="PROSITE" id="PS50011">
    <property type="entry name" value="PROTEIN_KINASE_DOM"/>
    <property type="match status" value="1"/>
</dbReference>
<proteinExistence type="predicted"/>
<dbReference type="PANTHER" id="PTHR47634:SF9">
    <property type="entry name" value="PROTEIN KINASE DOMAIN-CONTAINING PROTEIN-RELATED"/>
    <property type="match status" value="1"/>
</dbReference>
<evidence type="ECO:0000256" key="8">
    <source>
        <dbReference type="ARBA" id="ARBA00048679"/>
    </source>
</evidence>
<dbReference type="Gene3D" id="1.10.510.10">
    <property type="entry name" value="Transferase(Phosphotransferase) domain 1"/>
    <property type="match status" value="1"/>
</dbReference>
<organism evidence="10 11">
    <name type="scientific">Fusarium equiseti</name>
    <name type="common">Fusarium scirpi</name>
    <dbReference type="NCBI Taxonomy" id="61235"/>
    <lineage>
        <taxon>Eukaryota</taxon>
        <taxon>Fungi</taxon>
        <taxon>Dikarya</taxon>
        <taxon>Ascomycota</taxon>
        <taxon>Pezizomycotina</taxon>
        <taxon>Sordariomycetes</taxon>
        <taxon>Hypocreomycetidae</taxon>
        <taxon>Hypocreales</taxon>
        <taxon>Nectriaceae</taxon>
        <taxon>Fusarium</taxon>
        <taxon>Fusarium incarnatum-equiseti species complex</taxon>
    </lineage>
</organism>
<reference evidence="10" key="1">
    <citation type="submission" date="2022-09" db="EMBL/GenBank/DDBJ databases">
        <title>Fusarium specimens isolated from Avocado Roots.</title>
        <authorList>
            <person name="Stajich J."/>
            <person name="Roper C."/>
            <person name="Heimlech-Rivalta G."/>
        </authorList>
    </citation>
    <scope>NUCLEOTIDE SEQUENCE</scope>
    <source>
        <strain evidence="10">CF00095</strain>
    </source>
</reference>
<feature type="domain" description="Protein kinase" evidence="9">
    <location>
        <begin position="41"/>
        <end position="301"/>
    </location>
</feature>
<evidence type="ECO:0000256" key="7">
    <source>
        <dbReference type="ARBA" id="ARBA00047899"/>
    </source>
</evidence>
<dbReference type="SUPFAM" id="SSF56112">
    <property type="entry name" value="Protein kinase-like (PK-like)"/>
    <property type="match status" value="1"/>
</dbReference>
<evidence type="ECO:0000256" key="6">
    <source>
        <dbReference type="ARBA" id="ARBA00022840"/>
    </source>
</evidence>
<keyword evidence="3" id="KW-0808">Transferase</keyword>
<evidence type="ECO:0000256" key="4">
    <source>
        <dbReference type="ARBA" id="ARBA00022741"/>
    </source>
</evidence>
<comment type="caution">
    <text evidence="10">The sequence shown here is derived from an EMBL/GenBank/DDBJ whole genome shotgun (WGS) entry which is preliminary data.</text>
</comment>
<dbReference type="Proteomes" id="UP001152024">
    <property type="component" value="Unassembled WGS sequence"/>
</dbReference>
<dbReference type="InterPro" id="IPR011009">
    <property type="entry name" value="Kinase-like_dom_sf"/>
</dbReference>
<accession>A0ABQ8QX16</accession>
<dbReference type="SMART" id="SM00220">
    <property type="entry name" value="S_TKc"/>
    <property type="match status" value="1"/>
</dbReference>
<dbReference type="Gene3D" id="3.30.200.20">
    <property type="entry name" value="Phosphorylase Kinase, domain 1"/>
    <property type="match status" value="1"/>
</dbReference>
<evidence type="ECO:0000256" key="5">
    <source>
        <dbReference type="ARBA" id="ARBA00022777"/>
    </source>
</evidence>
<evidence type="ECO:0000256" key="1">
    <source>
        <dbReference type="ARBA" id="ARBA00012513"/>
    </source>
</evidence>